<gene>
    <name evidence="2" type="ordered locus">BN6_34270</name>
</gene>
<evidence type="ECO:0000256" key="1">
    <source>
        <dbReference type="SAM" id="Phobius"/>
    </source>
</evidence>
<dbReference type="RefSeq" id="WP_015100837.1">
    <property type="nucleotide sequence ID" value="NC_019673.1"/>
</dbReference>
<evidence type="ECO:0000313" key="3">
    <source>
        <dbReference type="Proteomes" id="UP000006281"/>
    </source>
</evidence>
<keyword evidence="1" id="KW-0472">Membrane</keyword>
<sequence length="72" mass="7418">MTGGHNGMKTPSRRTRVLAMIGFVLAAAAAGVAGYHLEQAVGQPLLRYLPLALVVAVGVVVAVRSGLIPPKK</sequence>
<keyword evidence="3" id="KW-1185">Reference proteome</keyword>
<evidence type="ECO:0000313" key="2">
    <source>
        <dbReference type="EMBL" id="CCH30725.1"/>
    </source>
</evidence>
<feature type="transmembrane region" description="Helical" evidence="1">
    <location>
        <begin position="17"/>
        <end position="36"/>
    </location>
</feature>
<keyword evidence="1" id="KW-1133">Transmembrane helix</keyword>
<dbReference type="BioCyc" id="SESP1179773:BN6_RS16595-MONOMER"/>
<proteinExistence type="predicted"/>
<name>K0JSN8_SACES</name>
<dbReference type="EMBL" id="HE804045">
    <property type="protein sequence ID" value="CCH30725.1"/>
    <property type="molecule type" value="Genomic_DNA"/>
</dbReference>
<dbReference type="AlphaFoldDB" id="K0JSN8"/>
<protein>
    <submittedName>
        <fullName evidence="2">Putative secreted protein</fullName>
    </submittedName>
</protein>
<dbReference type="Proteomes" id="UP000006281">
    <property type="component" value="Chromosome"/>
</dbReference>
<dbReference type="PATRIC" id="fig|1179773.3.peg.3430"/>
<feature type="transmembrane region" description="Helical" evidence="1">
    <location>
        <begin position="48"/>
        <end position="67"/>
    </location>
</feature>
<dbReference type="HOGENOM" id="CLU_2719915_0_0_11"/>
<accession>K0JSN8</accession>
<reference evidence="2 3" key="1">
    <citation type="journal article" date="2012" name="BMC Genomics">
        <title>Complete genome sequence of Saccharothrix espanaensis DSM 44229T and comparison to the other completely sequenced Pseudonocardiaceae.</title>
        <authorList>
            <person name="Strobel T."/>
            <person name="Al-Dilaimi A."/>
            <person name="Blom J."/>
            <person name="Gessner A."/>
            <person name="Kalinowski J."/>
            <person name="Luzhetska M."/>
            <person name="Puhler A."/>
            <person name="Szczepanowski R."/>
            <person name="Bechthold A."/>
            <person name="Ruckert C."/>
        </authorList>
    </citation>
    <scope>NUCLEOTIDE SEQUENCE [LARGE SCALE GENOMIC DNA]</scope>
    <source>
        <strain evidence="3">ATCC 51144 / DSM 44229 / JCM 9112 / NBRC 15066 / NRRL 15764</strain>
    </source>
</reference>
<organism evidence="2 3">
    <name type="scientific">Saccharothrix espanaensis (strain ATCC 51144 / DSM 44229 / JCM 9112 / NBRC 15066 / NRRL 15764)</name>
    <dbReference type="NCBI Taxonomy" id="1179773"/>
    <lineage>
        <taxon>Bacteria</taxon>
        <taxon>Bacillati</taxon>
        <taxon>Actinomycetota</taxon>
        <taxon>Actinomycetes</taxon>
        <taxon>Pseudonocardiales</taxon>
        <taxon>Pseudonocardiaceae</taxon>
        <taxon>Saccharothrix</taxon>
    </lineage>
</organism>
<dbReference type="KEGG" id="sesp:BN6_34270"/>
<keyword evidence="1" id="KW-0812">Transmembrane</keyword>